<dbReference type="NCBIfam" id="TIGR02824">
    <property type="entry name" value="quinone_pig3"/>
    <property type="match status" value="1"/>
</dbReference>
<evidence type="ECO:0000256" key="1">
    <source>
        <dbReference type="ARBA" id="ARBA00022857"/>
    </source>
</evidence>
<dbReference type="FunFam" id="3.40.50.720:FF:000314">
    <property type="entry name" value="Quinone oxidoreductase PIG3"/>
    <property type="match status" value="1"/>
</dbReference>
<dbReference type="Pfam" id="PF00107">
    <property type="entry name" value="ADH_zinc_N"/>
    <property type="match status" value="1"/>
</dbReference>
<evidence type="ECO:0000256" key="3">
    <source>
        <dbReference type="ARBA" id="ARBA00023002"/>
    </source>
</evidence>
<dbReference type="SUPFAM" id="SSF50129">
    <property type="entry name" value="GroES-like"/>
    <property type="match status" value="1"/>
</dbReference>
<dbReference type="SUPFAM" id="SSF51735">
    <property type="entry name" value="NAD(P)-binding Rossmann-fold domains"/>
    <property type="match status" value="1"/>
</dbReference>
<dbReference type="InterPro" id="IPR036291">
    <property type="entry name" value="NAD(P)-bd_dom_sf"/>
</dbReference>
<dbReference type="Gene3D" id="3.40.50.720">
    <property type="entry name" value="NAD(P)-binding Rossmann-like Domain"/>
    <property type="match status" value="1"/>
</dbReference>
<keyword evidence="6" id="KW-1185">Reference proteome</keyword>
<dbReference type="GO" id="GO:0048038">
    <property type="term" value="F:quinone binding"/>
    <property type="evidence" value="ECO:0007669"/>
    <property type="project" value="TreeGrafter"/>
</dbReference>
<evidence type="ECO:0000256" key="2">
    <source>
        <dbReference type="ARBA" id="ARBA00022990"/>
    </source>
</evidence>
<dbReference type="PANTHER" id="PTHR48106">
    <property type="entry name" value="QUINONE OXIDOREDUCTASE PIG3-RELATED"/>
    <property type="match status" value="1"/>
</dbReference>
<protein>
    <submittedName>
        <fullName evidence="5">Tumor protein p53 inducible protein 3</fullName>
    </submittedName>
</protein>
<keyword evidence="1" id="KW-0521">NADP</keyword>
<evidence type="ECO:0000259" key="4">
    <source>
        <dbReference type="SMART" id="SM00829"/>
    </source>
</evidence>
<name>A0A8C3PXU9_CHRPC</name>
<proteinExistence type="predicted"/>
<dbReference type="CDD" id="cd05276">
    <property type="entry name" value="p53_inducible_oxidoreductase"/>
    <property type="match status" value="1"/>
</dbReference>
<evidence type="ECO:0000313" key="6">
    <source>
        <dbReference type="Proteomes" id="UP000694543"/>
    </source>
</evidence>
<dbReference type="InterPro" id="IPR020843">
    <property type="entry name" value="ER"/>
</dbReference>
<evidence type="ECO:0000313" key="5">
    <source>
        <dbReference type="Ensembl" id="ENSCPIP00010007686.1"/>
    </source>
</evidence>
<dbReference type="InterPro" id="IPR013154">
    <property type="entry name" value="ADH-like_N"/>
</dbReference>
<organism evidence="5 6">
    <name type="scientific">Chrysolophus pictus</name>
    <name type="common">Golden pheasant</name>
    <name type="synonym">Phasianus pictus</name>
    <dbReference type="NCBI Taxonomy" id="9089"/>
    <lineage>
        <taxon>Eukaryota</taxon>
        <taxon>Metazoa</taxon>
        <taxon>Chordata</taxon>
        <taxon>Craniata</taxon>
        <taxon>Vertebrata</taxon>
        <taxon>Euteleostomi</taxon>
        <taxon>Archelosauria</taxon>
        <taxon>Archosauria</taxon>
        <taxon>Dinosauria</taxon>
        <taxon>Saurischia</taxon>
        <taxon>Theropoda</taxon>
        <taxon>Coelurosauria</taxon>
        <taxon>Aves</taxon>
        <taxon>Neognathae</taxon>
        <taxon>Galloanserae</taxon>
        <taxon>Galliformes</taxon>
        <taxon>Phasianidae</taxon>
        <taxon>Phasianinae</taxon>
        <taxon>Chrysolophus</taxon>
    </lineage>
</organism>
<sequence>MLTHRFSSSFFTFKLLHSLRCPSALQPMSLPSRGKMLAAHFDCPGGPENLYVKEVMKPHPGEGEVLVKVSASALNRADLLQRRGKYPPPKGASDILGLEAAGSVAGLGPGCTGRWKIGDAVMALLSGGGQAEYVTVPEGHLMPVPKDITFIQAAAIPEAWLTAFQLLHFVGKIQKGETVLIHAGASGVGMAAIQLVRLANAIPIVTAGTQEKLKATTDAGAAAGFNYKNEDFSEKVLAFTQGSGVDIILDCVGGSYWEKNLSCLRTDGRWVIYGLLSGGEVHGDLLARLLSKRGSIHTSLLRSRDKEYKEQLVKAFIENVLPYFSEGASPHLQPLVDSVYPLHEIVGAHRKMEESKNIGKIVIEMPLKSP</sequence>
<dbReference type="GO" id="GO:0070402">
    <property type="term" value="F:NADPH binding"/>
    <property type="evidence" value="ECO:0007669"/>
    <property type="project" value="TreeGrafter"/>
</dbReference>
<dbReference type="AlphaFoldDB" id="A0A8C3PXU9"/>
<dbReference type="Ensembl" id="ENSCPIT00010009100.1">
    <property type="protein sequence ID" value="ENSCPIP00010007686.1"/>
    <property type="gene ID" value="ENSCPIG00010006016.1"/>
</dbReference>
<feature type="domain" description="Enoyl reductase (ER)" evidence="4">
    <location>
        <begin position="45"/>
        <end position="363"/>
    </location>
</feature>
<dbReference type="PANTHER" id="PTHR48106:SF18">
    <property type="entry name" value="QUINONE OXIDOREDUCTASE PIG3"/>
    <property type="match status" value="1"/>
</dbReference>
<dbReference type="InterPro" id="IPR014189">
    <property type="entry name" value="Quinone_OxRdtase_PIG3"/>
</dbReference>
<keyword evidence="2" id="KW-0007">Acetylation</keyword>
<keyword evidence="3" id="KW-0560">Oxidoreductase</keyword>
<dbReference type="Proteomes" id="UP000694543">
    <property type="component" value="Unplaced"/>
</dbReference>
<dbReference type="Pfam" id="PF08240">
    <property type="entry name" value="ADH_N"/>
    <property type="match status" value="1"/>
</dbReference>
<dbReference type="GO" id="GO:0003960">
    <property type="term" value="F:quinone reductase (NADPH) activity"/>
    <property type="evidence" value="ECO:0007669"/>
    <property type="project" value="TreeGrafter"/>
</dbReference>
<reference evidence="5" key="1">
    <citation type="submission" date="2025-08" db="UniProtKB">
        <authorList>
            <consortium name="Ensembl"/>
        </authorList>
    </citation>
    <scope>IDENTIFICATION</scope>
</reference>
<dbReference type="SMART" id="SM00829">
    <property type="entry name" value="PKS_ER"/>
    <property type="match status" value="1"/>
</dbReference>
<dbReference type="InterPro" id="IPR011032">
    <property type="entry name" value="GroES-like_sf"/>
</dbReference>
<reference evidence="5" key="2">
    <citation type="submission" date="2025-09" db="UniProtKB">
        <authorList>
            <consortium name="Ensembl"/>
        </authorList>
    </citation>
    <scope>IDENTIFICATION</scope>
</reference>
<dbReference type="InterPro" id="IPR013149">
    <property type="entry name" value="ADH-like_C"/>
</dbReference>
<dbReference type="Gene3D" id="3.90.180.10">
    <property type="entry name" value="Medium-chain alcohol dehydrogenases, catalytic domain"/>
    <property type="match status" value="1"/>
</dbReference>
<accession>A0A8C3PXU9</accession>